<comment type="caution">
    <text evidence="11">The sequence shown here is derived from an EMBL/GenBank/DDBJ whole genome shotgun (WGS) entry which is preliminary data.</text>
</comment>
<evidence type="ECO:0000256" key="6">
    <source>
        <dbReference type="ARBA" id="ARBA00022833"/>
    </source>
</evidence>
<keyword evidence="3 8" id="KW-0479">Metal-binding</keyword>
<evidence type="ECO:0000256" key="2">
    <source>
        <dbReference type="ARBA" id="ARBA00008423"/>
    </source>
</evidence>
<organism evidence="11 12">
    <name type="scientific">Rhizopus oryzae</name>
    <name type="common">Mucormycosis agent</name>
    <name type="synonym">Rhizopus arrhizus var. delemar</name>
    <dbReference type="NCBI Taxonomy" id="64495"/>
    <lineage>
        <taxon>Eukaryota</taxon>
        <taxon>Fungi</taxon>
        <taxon>Fungi incertae sedis</taxon>
        <taxon>Mucoromycota</taxon>
        <taxon>Mucoromycotina</taxon>
        <taxon>Mucoromycetes</taxon>
        <taxon>Mucorales</taxon>
        <taxon>Mucorineae</taxon>
        <taxon>Rhizopodaceae</taxon>
        <taxon>Rhizopus</taxon>
    </lineage>
</organism>
<proteinExistence type="inferred from homology"/>
<feature type="region of interest" description="Disordered" evidence="9">
    <location>
        <begin position="154"/>
        <end position="220"/>
    </location>
</feature>
<dbReference type="GO" id="GO:0008143">
    <property type="term" value="F:poly(A) binding"/>
    <property type="evidence" value="ECO:0007669"/>
    <property type="project" value="InterPro"/>
</dbReference>
<evidence type="ECO:0000256" key="8">
    <source>
        <dbReference type="PROSITE-ProRule" id="PRU00723"/>
    </source>
</evidence>
<evidence type="ECO:0000256" key="5">
    <source>
        <dbReference type="ARBA" id="ARBA00022771"/>
    </source>
</evidence>
<evidence type="ECO:0000313" key="11">
    <source>
        <dbReference type="EMBL" id="KAG1552447.1"/>
    </source>
</evidence>
<evidence type="ECO:0000259" key="10">
    <source>
        <dbReference type="PROSITE" id="PS50103"/>
    </source>
</evidence>
<dbReference type="InterPro" id="IPR040366">
    <property type="entry name" value="Nab2/ZC3H14"/>
</dbReference>
<dbReference type="InterPro" id="IPR043094">
    <property type="entry name" value="Nab2/ZC3H14_N_sf"/>
</dbReference>
<dbReference type="PROSITE" id="PS50103">
    <property type="entry name" value="ZF_C3H1"/>
    <property type="match status" value="1"/>
</dbReference>
<dbReference type="InterPro" id="IPR000571">
    <property type="entry name" value="Znf_CCCH"/>
</dbReference>
<dbReference type="Pfam" id="PF14608">
    <property type="entry name" value="zf-CCCH_2"/>
    <property type="match status" value="5"/>
</dbReference>
<dbReference type="SMART" id="SM00356">
    <property type="entry name" value="ZnF_C3H1"/>
    <property type="match status" value="5"/>
</dbReference>
<evidence type="ECO:0000256" key="4">
    <source>
        <dbReference type="ARBA" id="ARBA00022737"/>
    </source>
</evidence>
<dbReference type="Proteomes" id="UP000717996">
    <property type="component" value="Unassembled WGS sequence"/>
</dbReference>
<sequence>MNPDIWPQLKSEIHNKLVAYEYVDTTDSTLSDFVIGLMRVGKSSEELSTELQTLVGSDYDPNVTQWFYDRKNMLENPEVAKAVEPVEEYNNPIEQHVTSTSLDNDTQMNIVKHDKSTSQFASESIHKDTSSQQQIQSKIFKVNRDNRIFSRALGGALNHHSDRSRNRQYSPVRRHNRSRSRSPEYDGSRKIYRGDRNAQKESRSSKVVSGFGNESNENRPSVFERLGTVNPAPAPAVEDTKNQRCKYWPACKYGEDCPYFHPDTVCPDFPNCQNRASECMFIHPETTNLPNIATHPQSLAKLPYPCKYFPYCSNPVCPYIHPLPQQSFYMQTRPYSTGQRVPIPCKNGNDCTRSDCHFLHPKDPNPYANVVCKYDGVCARPNCSYKHTKEGAKNKVLINKHENTNIRQFSVPEDQIEERIIVGESADIIKHEETSGNMELDDDVVTDAKS</sequence>
<keyword evidence="6 8" id="KW-0862">Zinc</keyword>
<keyword evidence="7" id="KW-0539">Nucleus</keyword>
<keyword evidence="4" id="KW-0677">Repeat</keyword>
<dbReference type="GO" id="GO:0043488">
    <property type="term" value="P:regulation of mRNA stability"/>
    <property type="evidence" value="ECO:0007669"/>
    <property type="project" value="InterPro"/>
</dbReference>
<gene>
    <name evidence="11" type="ORF">G6F51_001222</name>
</gene>
<accession>A0A9P6YMJ6</accession>
<dbReference type="AlphaFoldDB" id="A0A9P6YMJ6"/>
<evidence type="ECO:0000256" key="1">
    <source>
        <dbReference type="ARBA" id="ARBA00004123"/>
    </source>
</evidence>
<dbReference type="GO" id="GO:0005634">
    <property type="term" value="C:nucleus"/>
    <property type="evidence" value="ECO:0007669"/>
    <property type="project" value="UniProtKB-SubCell"/>
</dbReference>
<evidence type="ECO:0000256" key="3">
    <source>
        <dbReference type="ARBA" id="ARBA00022723"/>
    </source>
</evidence>
<dbReference type="Gene3D" id="1.10.340.40">
    <property type="entry name" value="Nuclear abundant poly(A) RNA-bind protein 2, N-terminal domain"/>
    <property type="match status" value="1"/>
</dbReference>
<dbReference type="EMBL" id="JAANIT010000087">
    <property type="protein sequence ID" value="KAG1552447.1"/>
    <property type="molecule type" value="Genomic_DNA"/>
</dbReference>
<dbReference type="OrthoDB" id="438553at2759"/>
<dbReference type="GO" id="GO:0008270">
    <property type="term" value="F:zinc ion binding"/>
    <property type="evidence" value="ECO:0007669"/>
    <property type="project" value="UniProtKB-KW"/>
</dbReference>
<keyword evidence="5 8" id="KW-0863">Zinc-finger</keyword>
<comment type="subcellular location">
    <subcellularLocation>
        <location evidence="1">Nucleus</location>
    </subcellularLocation>
</comment>
<feature type="domain" description="C3H1-type" evidence="10">
    <location>
        <begin position="239"/>
        <end position="264"/>
    </location>
</feature>
<reference evidence="11" key="1">
    <citation type="journal article" date="2020" name="Microb. Genom.">
        <title>Genetic diversity of clinical and environmental Mucorales isolates obtained from an investigation of mucormycosis cases among solid organ transplant recipients.</title>
        <authorList>
            <person name="Nguyen M.H."/>
            <person name="Kaul D."/>
            <person name="Muto C."/>
            <person name="Cheng S.J."/>
            <person name="Richter R.A."/>
            <person name="Bruno V.M."/>
            <person name="Liu G."/>
            <person name="Beyhan S."/>
            <person name="Sundermann A.J."/>
            <person name="Mounaud S."/>
            <person name="Pasculle A.W."/>
            <person name="Nierman W.C."/>
            <person name="Driscoll E."/>
            <person name="Cumbie R."/>
            <person name="Clancy C.J."/>
            <person name="Dupont C.L."/>
        </authorList>
    </citation>
    <scope>NUCLEOTIDE SEQUENCE</scope>
    <source>
        <strain evidence="11">GL16</strain>
    </source>
</reference>
<comment type="similarity">
    <text evidence="2">Belongs to the ZC3H14 family.</text>
</comment>
<feature type="compositionally biased region" description="Basic and acidic residues" evidence="9">
    <location>
        <begin position="181"/>
        <end position="204"/>
    </location>
</feature>
<name>A0A9P6YMJ6_RHIOR</name>
<protein>
    <recommendedName>
        <fullName evidence="10">C3H1-type domain-containing protein</fullName>
    </recommendedName>
</protein>
<evidence type="ECO:0000313" key="12">
    <source>
        <dbReference type="Proteomes" id="UP000717996"/>
    </source>
</evidence>
<dbReference type="Gene3D" id="4.10.1000.40">
    <property type="match status" value="1"/>
</dbReference>
<dbReference type="PANTHER" id="PTHR14738">
    <property type="entry name" value="ZINC FINGER CCCH DOMAIN-CONTAINING PROTEIN 14"/>
    <property type="match status" value="1"/>
</dbReference>
<dbReference type="GO" id="GO:0005737">
    <property type="term" value="C:cytoplasm"/>
    <property type="evidence" value="ECO:0007669"/>
    <property type="project" value="TreeGrafter"/>
</dbReference>
<evidence type="ECO:0000256" key="9">
    <source>
        <dbReference type="SAM" id="MobiDB-lite"/>
    </source>
</evidence>
<dbReference type="PANTHER" id="PTHR14738:SF29">
    <property type="entry name" value="ZINC FINGER CCCH DOMAIN-CONTAINING PROTEIN 14"/>
    <property type="match status" value="1"/>
</dbReference>
<feature type="zinc finger region" description="C3H1-type" evidence="8">
    <location>
        <begin position="239"/>
        <end position="264"/>
    </location>
</feature>
<dbReference type="Gene3D" id="4.10.1000.30">
    <property type="match status" value="1"/>
</dbReference>
<evidence type="ECO:0000256" key="7">
    <source>
        <dbReference type="ARBA" id="ARBA00023242"/>
    </source>
</evidence>